<dbReference type="Proteomes" id="UP000285376">
    <property type="component" value="Unassembled WGS sequence"/>
</dbReference>
<accession>A0A417ZBK7</accession>
<dbReference type="PANTHER" id="PTHR30061:SF50">
    <property type="entry name" value="MALTOSE_MALTODEXTRIN-BINDING PERIPLASMIC PROTEIN"/>
    <property type="match status" value="1"/>
</dbReference>
<evidence type="ECO:0000256" key="3">
    <source>
        <dbReference type="ARBA" id="ARBA00022729"/>
    </source>
</evidence>
<dbReference type="GO" id="GO:0042956">
    <property type="term" value="P:maltodextrin transmembrane transport"/>
    <property type="evidence" value="ECO:0007669"/>
    <property type="project" value="TreeGrafter"/>
</dbReference>
<evidence type="ECO:0000313" key="5">
    <source>
        <dbReference type="Proteomes" id="UP000285376"/>
    </source>
</evidence>
<dbReference type="SUPFAM" id="SSF53850">
    <property type="entry name" value="Periplasmic binding protein-like II"/>
    <property type="match status" value="1"/>
</dbReference>
<evidence type="ECO:0000313" key="4">
    <source>
        <dbReference type="EMBL" id="RHW48030.1"/>
    </source>
</evidence>
<comment type="similarity">
    <text evidence="1">Belongs to the bacterial solute-binding protein 1 family.</text>
</comment>
<dbReference type="InterPro" id="IPR006059">
    <property type="entry name" value="SBP"/>
</dbReference>
<sequence length="455" mass="47821">MAIVTRAGDHETSIIKDGAVFMNTSKSRRRVAVAASMAMLATGVLAGCGGDSGGGSTPTLTWYINPDVGNSDASKGGQATLAANCTKNSGGKYKIKVELLPNSASDQRTQLLRRLAAGDSSMDIMSADPAFVTEFAAAGYLAPIPAGMEKNFTEDRVQSSIDASMYKGKLTSVPFWANTQLLWYKKSVAQKAGLDMSKPVTWDQLVSAAQKTNTKVGVQAKLYEGYAVWINALVAGAGGKLVENPSATYENIKLGLDSEAGKKAATIINKVATSGVGGPAVGSSDETASLTLFQAPNGGFLVNWPYTYGAYTGDKKDVAAAIYPRTVADKDSAPPFGGIQLSVGKNSKHTDLAYQAIDCITNQENTTAYMVASGNPSSRKKSYDDAKVKEAFPNGIAAQIRTSLDKAVPRPLSPYWGDVSGALQLKFSPPSAVNQQTPATAQKYILDVLKGKALL</sequence>
<organism evidence="4 5">
    <name type="scientific">Dermacoccus abyssi</name>
    <dbReference type="NCBI Taxonomy" id="322596"/>
    <lineage>
        <taxon>Bacteria</taxon>
        <taxon>Bacillati</taxon>
        <taxon>Actinomycetota</taxon>
        <taxon>Actinomycetes</taxon>
        <taxon>Micrococcales</taxon>
        <taxon>Dermacoccaceae</taxon>
        <taxon>Dermacoccus</taxon>
    </lineage>
</organism>
<comment type="caution">
    <text evidence="4">The sequence shown here is derived from an EMBL/GenBank/DDBJ whole genome shotgun (WGS) entry which is preliminary data.</text>
</comment>
<dbReference type="Gene3D" id="3.40.190.10">
    <property type="entry name" value="Periplasmic binding protein-like II"/>
    <property type="match status" value="2"/>
</dbReference>
<evidence type="ECO:0000256" key="2">
    <source>
        <dbReference type="ARBA" id="ARBA00022448"/>
    </source>
</evidence>
<dbReference type="PANTHER" id="PTHR30061">
    <property type="entry name" value="MALTOSE-BINDING PERIPLASMIC PROTEIN"/>
    <property type="match status" value="1"/>
</dbReference>
<dbReference type="GO" id="GO:0015768">
    <property type="term" value="P:maltose transport"/>
    <property type="evidence" value="ECO:0007669"/>
    <property type="project" value="TreeGrafter"/>
</dbReference>
<gene>
    <name evidence="4" type="ORF">D1832_00915</name>
</gene>
<protein>
    <submittedName>
        <fullName evidence="4">Extracellular solute-binding protein</fullName>
    </submittedName>
</protein>
<name>A0A417ZBK7_9MICO</name>
<dbReference type="GO" id="GO:0055052">
    <property type="term" value="C:ATP-binding cassette (ABC) transporter complex, substrate-binding subunit-containing"/>
    <property type="evidence" value="ECO:0007669"/>
    <property type="project" value="TreeGrafter"/>
</dbReference>
<reference evidence="4 5" key="1">
    <citation type="submission" date="2018-08" db="EMBL/GenBank/DDBJ databases">
        <title>Whole genome sequence analysis of Dermacoccus abyssi bacteria isolated from Deep Mariana trench Micromonospora spp reveals genes involved in the environmental adaptation and production of secondary metabolites.</title>
        <authorList>
            <person name="Abdel-Mageed W.M."/>
            <person name="Lehri B."/>
            <person name="Nouioui I."/>
            <person name="Goodfellow I."/>
            <person name="Jaspars M."/>
            <person name="Karlyshev A."/>
        </authorList>
    </citation>
    <scope>NUCLEOTIDE SEQUENCE [LARGE SCALE GENOMIC DNA]</scope>
    <source>
        <strain evidence="4 5">MT1.1</strain>
    </source>
</reference>
<dbReference type="GO" id="GO:1901982">
    <property type="term" value="F:maltose binding"/>
    <property type="evidence" value="ECO:0007669"/>
    <property type="project" value="TreeGrafter"/>
</dbReference>
<dbReference type="Pfam" id="PF01547">
    <property type="entry name" value="SBP_bac_1"/>
    <property type="match status" value="1"/>
</dbReference>
<dbReference type="AlphaFoldDB" id="A0A417ZBK7"/>
<keyword evidence="2" id="KW-0813">Transport</keyword>
<keyword evidence="3" id="KW-0732">Signal</keyword>
<dbReference type="EMBL" id="QWLM01000001">
    <property type="protein sequence ID" value="RHW48030.1"/>
    <property type="molecule type" value="Genomic_DNA"/>
</dbReference>
<proteinExistence type="inferred from homology"/>
<evidence type="ECO:0000256" key="1">
    <source>
        <dbReference type="ARBA" id="ARBA00008520"/>
    </source>
</evidence>